<keyword evidence="1" id="KW-0694">RNA-binding</keyword>
<name>A0ABQ7G9J9_DUNSA</name>
<dbReference type="CDD" id="cd00590">
    <property type="entry name" value="RRM_SF"/>
    <property type="match status" value="1"/>
</dbReference>
<gene>
    <name evidence="4" type="ORF">DUNSADRAFT_13320</name>
</gene>
<dbReference type="EMBL" id="MU069959">
    <property type="protein sequence ID" value="KAF5831291.1"/>
    <property type="molecule type" value="Genomic_DNA"/>
</dbReference>
<dbReference type="Pfam" id="PF00076">
    <property type="entry name" value="RRM_1"/>
    <property type="match status" value="1"/>
</dbReference>
<feature type="compositionally biased region" description="Polar residues" evidence="2">
    <location>
        <begin position="100"/>
        <end position="114"/>
    </location>
</feature>
<evidence type="ECO:0000259" key="3">
    <source>
        <dbReference type="PROSITE" id="PS50102"/>
    </source>
</evidence>
<reference evidence="4" key="1">
    <citation type="submission" date="2017-08" db="EMBL/GenBank/DDBJ databases">
        <authorList>
            <person name="Polle J.E."/>
            <person name="Barry K."/>
            <person name="Cushman J."/>
            <person name="Schmutz J."/>
            <person name="Tran D."/>
            <person name="Hathwaick L.T."/>
            <person name="Yim W.C."/>
            <person name="Jenkins J."/>
            <person name="Mckie-Krisberg Z.M."/>
            <person name="Prochnik S."/>
            <person name="Lindquist E."/>
            <person name="Dockter R.B."/>
            <person name="Adam C."/>
            <person name="Molina H."/>
            <person name="Bunkerborg J."/>
            <person name="Jin E."/>
            <person name="Buchheim M."/>
            <person name="Magnuson J."/>
        </authorList>
    </citation>
    <scope>NUCLEOTIDE SEQUENCE</scope>
    <source>
        <strain evidence="4">CCAP 19/18</strain>
    </source>
</reference>
<protein>
    <recommendedName>
        <fullName evidence="3">RRM domain-containing protein</fullName>
    </recommendedName>
</protein>
<evidence type="ECO:0000256" key="1">
    <source>
        <dbReference type="PROSITE-ProRule" id="PRU00176"/>
    </source>
</evidence>
<dbReference type="Gene3D" id="3.30.70.330">
    <property type="match status" value="1"/>
</dbReference>
<dbReference type="SMART" id="SM00360">
    <property type="entry name" value="RRM"/>
    <property type="match status" value="1"/>
</dbReference>
<dbReference type="Proteomes" id="UP000815325">
    <property type="component" value="Unassembled WGS sequence"/>
</dbReference>
<evidence type="ECO:0000256" key="2">
    <source>
        <dbReference type="SAM" id="MobiDB-lite"/>
    </source>
</evidence>
<proteinExistence type="predicted"/>
<evidence type="ECO:0000313" key="5">
    <source>
        <dbReference type="Proteomes" id="UP000815325"/>
    </source>
</evidence>
<organism evidence="4 5">
    <name type="scientific">Dunaliella salina</name>
    <name type="common">Green alga</name>
    <name type="synonym">Protococcus salinus</name>
    <dbReference type="NCBI Taxonomy" id="3046"/>
    <lineage>
        <taxon>Eukaryota</taxon>
        <taxon>Viridiplantae</taxon>
        <taxon>Chlorophyta</taxon>
        <taxon>core chlorophytes</taxon>
        <taxon>Chlorophyceae</taxon>
        <taxon>CS clade</taxon>
        <taxon>Chlamydomonadales</taxon>
        <taxon>Dunaliellaceae</taxon>
        <taxon>Dunaliella</taxon>
    </lineage>
</organism>
<dbReference type="SUPFAM" id="SSF54928">
    <property type="entry name" value="RNA-binding domain, RBD"/>
    <property type="match status" value="1"/>
</dbReference>
<dbReference type="PROSITE" id="PS50102">
    <property type="entry name" value="RRM"/>
    <property type="match status" value="1"/>
</dbReference>
<feature type="region of interest" description="Disordered" evidence="2">
    <location>
        <begin position="92"/>
        <end position="114"/>
    </location>
</feature>
<dbReference type="InterPro" id="IPR035979">
    <property type="entry name" value="RBD_domain_sf"/>
</dbReference>
<evidence type="ECO:0000313" key="4">
    <source>
        <dbReference type="EMBL" id="KAF5831291.1"/>
    </source>
</evidence>
<sequence>MVKSRYTLFVEQVSSATPRRDIVAEFERKAGPVIACVRDEKERTALVEFKHSADAEYAWRKMDGHKMDGRAWKIDYATPSDFKFFGWKWTEGGLDDEKQTSSYRTRSVSPSRSD</sequence>
<accession>A0ABQ7G9J9</accession>
<comment type="caution">
    <text evidence="4">The sequence shown here is derived from an EMBL/GenBank/DDBJ whole genome shotgun (WGS) entry which is preliminary data.</text>
</comment>
<dbReference type="InterPro" id="IPR000504">
    <property type="entry name" value="RRM_dom"/>
</dbReference>
<keyword evidence="5" id="KW-1185">Reference proteome</keyword>
<feature type="domain" description="RRM" evidence="3">
    <location>
        <begin position="6"/>
        <end position="79"/>
    </location>
</feature>
<dbReference type="InterPro" id="IPR012677">
    <property type="entry name" value="Nucleotide-bd_a/b_plait_sf"/>
</dbReference>